<feature type="transmembrane region" description="Helical" evidence="1">
    <location>
        <begin position="6"/>
        <end position="26"/>
    </location>
</feature>
<proteinExistence type="predicted"/>
<dbReference type="Proteomes" id="UP000267251">
    <property type="component" value="Unassembled WGS sequence"/>
</dbReference>
<reference evidence="3" key="1">
    <citation type="journal article" date="2018" name="Nat. Microbiol.">
        <title>Leveraging single-cell genomics to expand the fungal tree of life.</title>
        <authorList>
            <person name="Ahrendt S.R."/>
            <person name="Quandt C.A."/>
            <person name="Ciobanu D."/>
            <person name="Clum A."/>
            <person name="Salamov A."/>
            <person name="Andreopoulos B."/>
            <person name="Cheng J.F."/>
            <person name="Woyke T."/>
            <person name="Pelin A."/>
            <person name="Henrissat B."/>
            <person name="Reynolds N.K."/>
            <person name="Benny G.L."/>
            <person name="Smith M.E."/>
            <person name="James T.Y."/>
            <person name="Grigoriev I.V."/>
        </authorList>
    </citation>
    <scope>NUCLEOTIDE SEQUENCE [LARGE SCALE GENOMIC DNA]</scope>
</reference>
<gene>
    <name evidence="2" type="ORF">BJ684DRAFT_20950</name>
</gene>
<dbReference type="AlphaFoldDB" id="A0A4P9Y3X2"/>
<dbReference type="EMBL" id="KZ988302">
    <property type="protein sequence ID" value="RKP12520.1"/>
    <property type="molecule type" value="Genomic_DNA"/>
</dbReference>
<keyword evidence="3" id="KW-1185">Reference proteome</keyword>
<keyword evidence="1" id="KW-0812">Transmembrane</keyword>
<feature type="transmembrane region" description="Helical" evidence="1">
    <location>
        <begin position="33"/>
        <end position="53"/>
    </location>
</feature>
<protein>
    <submittedName>
        <fullName evidence="2">Uncharacterized protein</fullName>
    </submittedName>
</protein>
<sequence length="127" mass="14052">MPSLYVVSHFIIHISVALALLAQLVLAKKRALYVLPFLACTILAADDAIILVSPSSTKYTPRHPLWAHLIGLTALTASLLILIYIWARASRNRLPRTGYTLLPMKRHLRSASLVPSFETSTTTMCVL</sequence>
<evidence type="ECO:0000256" key="1">
    <source>
        <dbReference type="SAM" id="Phobius"/>
    </source>
</evidence>
<keyword evidence="1" id="KW-1133">Transmembrane helix</keyword>
<name>A0A4P9Y3X2_9FUNG</name>
<accession>A0A4P9Y3X2</accession>
<evidence type="ECO:0000313" key="2">
    <source>
        <dbReference type="EMBL" id="RKP12520.1"/>
    </source>
</evidence>
<feature type="transmembrane region" description="Helical" evidence="1">
    <location>
        <begin position="65"/>
        <end position="87"/>
    </location>
</feature>
<keyword evidence="1" id="KW-0472">Membrane</keyword>
<evidence type="ECO:0000313" key="3">
    <source>
        <dbReference type="Proteomes" id="UP000267251"/>
    </source>
</evidence>
<organism evidence="2 3">
    <name type="scientific">Piptocephalis cylindrospora</name>
    <dbReference type="NCBI Taxonomy" id="1907219"/>
    <lineage>
        <taxon>Eukaryota</taxon>
        <taxon>Fungi</taxon>
        <taxon>Fungi incertae sedis</taxon>
        <taxon>Zoopagomycota</taxon>
        <taxon>Zoopagomycotina</taxon>
        <taxon>Zoopagomycetes</taxon>
        <taxon>Zoopagales</taxon>
        <taxon>Piptocephalidaceae</taxon>
        <taxon>Piptocephalis</taxon>
    </lineage>
</organism>